<name>A0ABV8AL85_9FLAO</name>
<protein>
    <recommendedName>
        <fullName evidence="5">DUF4412 domain-containing protein</fullName>
    </recommendedName>
</protein>
<organism evidence="3 4">
    <name type="scientific">Winogradskyella maritima</name>
    <dbReference type="NCBI Taxonomy" id="1517766"/>
    <lineage>
        <taxon>Bacteria</taxon>
        <taxon>Pseudomonadati</taxon>
        <taxon>Bacteroidota</taxon>
        <taxon>Flavobacteriia</taxon>
        <taxon>Flavobacteriales</taxon>
        <taxon>Flavobacteriaceae</taxon>
        <taxon>Winogradskyella</taxon>
    </lineage>
</organism>
<evidence type="ECO:0000256" key="2">
    <source>
        <dbReference type="SAM" id="SignalP"/>
    </source>
</evidence>
<evidence type="ECO:0008006" key="5">
    <source>
        <dbReference type="Google" id="ProtNLM"/>
    </source>
</evidence>
<proteinExistence type="predicted"/>
<keyword evidence="4" id="KW-1185">Reference proteome</keyword>
<evidence type="ECO:0000313" key="4">
    <source>
        <dbReference type="Proteomes" id="UP001595812"/>
    </source>
</evidence>
<accession>A0ABV8AL85</accession>
<evidence type="ECO:0000313" key="3">
    <source>
        <dbReference type="EMBL" id="MFC3878380.1"/>
    </source>
</evidence>
<keyword evidence="2" id="KW-0732">Signal</keyword>
<feature type="chain" id="PRO_5047224597" description="DUF4412 domain-containing protein" evidence="2">
    <location>
        <begin position="20"/>
        <end position="217"/>
    </location>
</feature>
<dbReference type="EMBL" id="JBHSAT010000023">
    <property type="protein sequence ID" value="MFC3878380.1"/>
    <property type="molecule type" value="Genomic_DNA"/>
</dbReference>
<comment type="caution">
    <text evidence="3">The sequence shown here is derived from an EMBL/GenBank/DDBJ whole genome shotgun (WGS) entry which is preliminary data.</text>
</comment>
<dbReference type="RefSeq" id="WP_386102620.1">
    <property type="nucleotide sequence ID" value="NZ_JBHSAT010000023.1"/>
</dbReference>
<feature type="signal peptide" evidence="2">
    <location>
        <begin position="1"/>
        <end position="19"/>
    </location>
</feature>
<evidence type="ECO:0000256" key="1">
    <source>
        <dbReference type="SAM" id="MobiDB-lite"/>
    </source>
</evidence>
<feature type="region of interest" description="Disordered" evidence="1">
    <location>
        <begin position="198"/>
        <end position="217"/>
    </location>
</feature>
<dbReference type="Proteomes" id="UP001595812">
    <property type="component" value="Unassembled WGS sequence"/>
</dbReference>
<gene>
    <name evidence="3" type="ORF">ACFOSX_14160</name>
</gene>
<reference evidence="4" key="1">
    <citation type="journal article" date="2019" name="Int. J. Syst. Evol. Microbiol.">
        <title>The Global Catalogue of Microorganisms (GCM) 10K type strain sequencing project: providing services to taxonomists for standard genome sequencing and annotation.</title>
        <authorList>
            <consortium name="The Broad Institute Genomics Platform"/>
            <consortium name="The Broad Institute Genome Sequencing Center for Infectious Disease"/>
            <person name="Wu L."/>
            <person name="Ma J."/>
        </authorList>
    </citation>
    <scope>NUCLEOTIDE SEQUENCE [LARGE SCALE GENOMIC DNA]</scope>
    <source>
        <strain evidence="4">CECT 8979</strain>
    </source>
</reference>
<sequence>MKKILFAVMALSISFTALAQEKFEEGKMISKQTITSDNEQMSAMMASIGDIVSTTYVKGSKSRTETSNPMSGDITVITDNDAHEMLMIMDTPGGKMYSKQSVKPTEETLESIKIEKGTETKTILGYECKQYTVSADVEGQTIEMELFVTEKIKPILTQQTAVLAGKVNGFPLYMVMKMNQQGTNMTITTEITEMVSESVDESKLDMTPPEGYKNIGQ</sequence>